<reference evidence="2 3" key="1">
    <citation type="submission" date="2017-08" db="EMBL/GenBank/DDBJ databases">
        <title>Complete genome sequence of Gluconacetobacter saccharivorans CV1 isolated from Fermented Vinegar.</title>
        <authorList>
            <person name="Kim S.-Y."/>
        </authorList>
    </citation>
    <scope>NUCLEOTIDE SEQUENCE [LARGE SCALE GENOMIC DNA]</scope>
    <source>
        <strain evidence="2 3">CV1</strain>
    </source>
</reference>
<dbReference type="Gene3D" id="3.40.50.1240">
    <property type="entry name" value="Phosphoglycerate mutase-like"/>
    <property type="match status" value="2"/>
</dbReference>
<organism evidence="2 3">
    <name type="scientific">Komagataeibacter saccharivorans</name>
    <dbReference type="NCBI Taxonomy" id="265959"/>
    <lineage>
        <taxon>Bacteria</taxon>
        <taxon>Pseudomonadati</taxon>
        <taxon>Pseudomonadota</taxon>
        <taxon>Alphaproteobacteria</taxon>
        <taxon>Acetobacterales</taxon>
        <taxon>Acetobacteraceae</taxon>
        <taxon>Komagataeibacter</taxon>
    </lineage>
</organism>
<dbReference type="Proteomes" id="UP000264120">
    <property type="component" value="Chromosome"/>
</dbReference>
<dbReference type="Pfam" id="PF00328">
    <property type="entry name" value="His_Phos_2"/>
    <property type="match status" value="1"/>
</dbReference>
<dbReference type="OrthoDB" id="395886at2"/>
<keyword evidence="3" id="KW-1185">Reference proteome</keyword>
<feature type="chain" id="PRO_5016717878" evidence="1">
    <location>
        <begin position="28"/>
        <end position="423"/>
    </location>
</feature>
<protein>
    <submittedName>
        <fullName evidence="2">Periplasmic AppA protein</fullName>
    </submittedName>
</protein>
<dbReference type="AlphaFoldDB" id="A0A347W9H7"/>
<dbReference type="InterPro" id="IPR029033">
    <property type="entry name" value="His_PPase_superfam"/>
</dbReference>
<dbReference type="InterPro" id="IPR033379">
    <property type="entry name" value="Acid_Pase_AS"/>
</dbReference>
<name>A0A347W9H7_9PROT</name>
<dbReference type="PROSITE" id="PS51257">
    <property type="entry name" value="PROKAR_LIPOPROTEIN"/>
    <property type="match status" value="1"/>
</dbReference>
<gene>
    <name evidence="2" type="primary">appA</name>
    <name evidence="2" type="ORF">CD178_00707</name>
</gene>
<accession>A0A347W9H7</accession>
<dbReference type="InterPro" id="IPR000560">
    <property type="entry name" value="His_Pase_clade-2"/>
</dbReference>
<proteinExistence type="predicted"/>
<dbReference type="SUPFAM" id="SSF53254">
    <property type="entry name" value="Phosphoglycerate mutase-like"/>
    <property type="match status" value="1"/>
</dbReference>
<evidence type="ECO:0000313" key="2">
    <source>
        <dbReference type="EMBL" id="AXY21520.1"/>
    </source>
</evidence>
<dbReference type="PROSITE" id="PS00616">
    <property type="entry name" value="HIS_ACID_PHOSPHAT_1"/>
    <property type="match status" value="1"/>
</dbReference>
<evidence type="ECO:0000256" key="1">
    <source>
        <dbReference type="SAM" id="SignalP"/>
    </source>
</evidence>
<feature type="signal peptide" evidence="1">
    <location>
        <begin position="1"/>
        <end position="27"/>
    </location>
</feature>
<dbReference type="EMBL" id="CP023036">
    <property type="protein sequence ID" value="AXY21520.1"/>
    <property type="molecule type" value="Genomic_DNA"/>
</dbReference>
<evidence type="ECO:0000313" key="3">
    <source>
        <dbReference type="Proteomes" id="UP000264120"/>
    </source>
</evidence>
<keyword evidence="1" id="KW-0732">Signal</keyword>
<dbReference type="KEGG" id="ksc:CD178_00707"/>
<sequence length="423" mass="45420">MPKPAFLLSALLILACVPCALPCAAMAADDIRPTLERVVLIARHGIRSPTRSITDLDARTHRIWPAWPVPPGEISAHGRDDLKLMAAALGQHYRHEGLLPRQGCTPLMINVWADSAAHRTMESGAIMGHAMAPDCPVPGASLPAGTHDPLFNSLPDPVSPSLQAAIMTNLRMAIAHDRTTRPADVDRASGMLQAVINPDGCEAGGPCFTTPDGATWQKNAPRLTGGLQDAAEMAEDMLLEYAQGLPVSAIVWGHDTPRRVIDAVMPAHNHASRLLRRMPVFAFARGHGLARMITSLVSAHAATLPDGSPVAAATRMVVFAGHDTTLDMLAAIFGLDWSFPDLPDPTGPDTTLGFETWRMPDGTRRVRAVIFHQGLEALRKGQAITAQPDILPMTACHAGQDGRCSLDDFSRIFNARLDAARIR</sequence>
<dbReference type="RefSeq" id="WP_118962524.1">
    <property type="nucleotide sequence ID" value="NZ_CP023036.1"/>
</dbReference>